<dbReference type="InterPro" id="IPR018252">
    <property type="entry name" value="Annexin_repeat_CS"/>
</dbReference>
<dbReference type="Pfam" id="PF00191">
    <property type="entry name" value="Annexin"/>
    <property type="match status" value="4"/>
</dbReference>
<evidence type="ECO:0000256" key="5">
    <source>
        <dbReference type="ARBA" id="ARBA00023302"/>
    </source>
</evidence>
<name>A0A913ZIR7_PATMI</name>
<keyword evidence="2 6" id="KW-0677">Repeat</keyword>
<dbReference type="SUPFAM" id="SSF47874">
    <property type="entry name" value="Annexin"/>
    <property type="match status" value="1"/>
</dbReference>
<dbReference type="FunFam" id="1.10.220.10:FF:000002">
    <property type="entry name" value="Annexin"/>
    <property type="match status" value="1"/>
</dbReference>
<dbReference type="InterPro" id="IPR001464">
    <property type="entry name" value="Annexin"/>
</dbReference>
<dbReference type="InterPro" id="IPR018502">
    <property type="entry name" value="Annexin_repeat"/>
</dbReference>
<evidence type="ECO:0000313" key="7">
    <source>
        <dbReference type="EnsemblMetazoa" id="XP_038050940.1"/>
    </source>
</evidence>
<dbReference type="GO" id="GO:0012506">
    <property type="term" value="C:vesicle membrane"/>
    <property type="evidence" value="ECO:0007669"/>
    <property type="project" value="TreeGrafter"/>
</dbReference>
<proteinExistence type="inferred from homology"/>
<dbReference type="GO" id="GO:0005544">
    <property type="term" value="F:calcium-dependent phospholipid binding"/>
    <property type="evidence" value="ECO:0007669"/>
    <property type="project" value="UniProtKB-KW"/>
</dbReference>
<dbReference type="PANTHER" id="PTHR10502:SF102">
    <property type="entry name" value="ANNEXIN B11"/>
    <property type="match status" value="1"/>
</dbReference>
<dbReference type="EnsemblMetazoa" id="XM_038195012.1">
    <property type="protein sequence ID" value="XP_038050940.1"/>
    <property type="gene ID" value="LOC119724103"/>
</dbReference>
<comment type="domain">
    <text evidence="6">A pair of annexin repeats may form one binding site for calcium and phospholipid.</text>
</comment>
<dbReference type="PANTHER" id="PTHR10502">
    <property type="entry name" value="ANNEXIN"/>
    <property type="match status" value="1"/>
</dbReference>
<dbReference type="Gene3D" id="1.10.220.10">
    <property type="entry name" value="Annexin"/>
    <property type="match status" value="4"/>
</dbReference>
<dbReference type="Proteomes" id="UP000887568">
    <property type="component" value="Unplaced"/>
</dbReference>
<dbReference type="GeneID" id="119724103"/>
<dbReference type="FunFam" id="1.10.220.10:FF:000001">
    <property type="entry name" value="Annexin"/>
    <property type="match status" value="1"/>
</dbReference>
<dbReference type="PRINTS" id="PR00196">
    <property type="entry name" value="ANNEXIN"/>
</dbReference>
<evidence type="ECO:0000256" key="1">
    <source>
        <dbReference type="ARBA" id="ARBA00007831"/>
    </source>
</evidence>
<dbReference type="GO" id="GO:0005886">
    <property type="term" value="C:plasma membrane"/>
    <property type="evidence" value="ECO:0007669"/>
    <property type="project" value="TreeGrafter"/>
</dbReference>
<evidence type="ECO:0000256" key="6">
    <source>
        <dbReference type="RuleBase" id="RU003540"/>
    </source>
</evidence>
<keyword evidence="8" id="KW-1185">Reference proteome</keyword>
<dbReference type="PROSITE" id="PS51897">
    <property type="entry name" value="ANNEXIN_2"/>
    <property type="match status" value="4"/>
</dbReference>
<protein>
    <recommendedName>
        <fullName evidence="6">Annexin</fullName>
    </recommendedName>
</protein>
<evidence type="ECO:0000313" key="8">
    <source>
        <dbReference type="Proteomes" id="UP000887568"/>
    </source>
</evidence>
<dbReference type="AlphaFoldDB" id="A0A913ZIR7"/>
<dbReference type="PROSITE" id="PS00223">
    <property type="entry name" value="ANNEXIN_1"/>
    <property type="match status" value="2"/>
</dbReference>
<accession>A0A913ZIR7</accession>
<sequence length="323" mass="36415">MNYQGTITEGEQFDREQDAMILHKAMSGIGTDDKAIIDVLASRSNAQRQHIRAYYKTAFGRELTEHLQSKLSCNYRRTVRALMDPPVEYYARCLYEAIKGLGTDEEALVEVLCTKDNEEIKEIKVHYKNAYKRDLEEDVAGDTSGHFRRLMLSMCSAGRDENRSVDQEKAKADAQAIFDAGEARWGTDEAVFNRILATQSYAQLRAIFDEYDKISDKGIEGAIISETSGDLQDGFLSLVKSVRDTQSFFAERLYKSMKGLGTNDEMLIRCVVSRAEIDLAKIKEIFLANYGQSLGQFIKDDTSGAYRDLLLRIVDGDTCHPSS</sequence>
<comment type="similarity">
    <text evidence="1 6">Belongs to the annexin family.</text>
</comment>
<evidence type="ECO:0000256" key="2">
    <source>
        <dbReference type="ARBA" id="ARBA00022737"/>
    </source>
</evidence>
<dbReference type="GO" id="GO:0005509">
    <property type="term" value="F:calcium ion binding"/>
    <property type="evidence" value="ECO:0007669"/>
    <property type="project" value="InterPro"/>
</dbReference>
<dbReference type="SMART" id="SM00335">
    <property type="entry name" value="ANX"/>
    <property type="match status" value="4"/>
</dbReference>
<dbReference type="RefSeq" id="XP_038050940.1">
    <property type="nucleotide sequence ID" value="XM_038195012.1"/>
</dbReference>
<keyword evidence="3 6" id="KW-0106">Calcium</keyword>
<dbReference type="InterPro" id="IPR037104">
    <property type="entry name" value="Annexin_sf"/>
</dbReference>
<dbReference type="OMA" id="DENQGVN"/>
<keyword evidence="4 6" id="KW-0041">Annexin</keyword>
<keyword evidence="5 6" id="KW-0111">Calcium/phospholipid-binding</keyword>
<dbReference type="OrthoDB" id="37886at2759"/>
<reference evidence="7" key="1">
    <citation type="submission" date="2022-11" db="UniProtKB">
        <authorList>
            <consortium name="EnsemblMetazoa"/>
        </authorList>
    </citation>
    <scope>IDENTIFICATION</scope>
</reference>
<dbReference type="FunFam" id="1.10.220.10:FF:000004">
    <property type="entry name" value="Annexin"/>
    <property type="match status" value="1"/>
</dbReference>
<dbReference type="GO" id="GO:0005737">
    <property type="term" value="C:cytoplasm"/>
    <property type="evidence" value="ECO:0007669"/>
    <property type="project" value="TreeGrafter"/>
</dbReference>
<dbReference type="GO" id="GO:0005634">
    <property type="term" value="C:nucleus"/>
    <property type="evidence" value="ECO:0007669"/>
    <property type="project" value="TreeGrafter"/>
</dbReference>
<dbReference type="GO" id="GO:0001786">
    <property type="term" value="F:phosphatidylserine binding"/>
    <property type="evidence" value="ECO:0007669"/>
    <property type="project" value="TreeGrafter"/>
</dbReference>
<dbReference type="FunFam" id="1.10.220.10:FF:000010">
    <property type="entry name" value="Annexin"/>
    <property type="match status" value="1"/>
</dbReference>
<evidence type="ECO:0000256" key="4">
    <source>
        <dbReference type="ARBA" id="ARBA00023216"/>
    </source>
</evidence>
<evidence type="ECO:0000256" key="3">
    <source>
        <dbReference type="ARBA" id="ARBA00022837"/>
    </source>
</evidence>
<organism evidence="7 8">
    <name type="scientific">Patiria miniata</name>
    <name type="common">Bat star</name>
    <name type="synonym">Asterina miniata</name>
    <dbReference type="NCBI Taxonomy" id="46514"/>
    <lineage>
        <taxon>Eukaryota</taxon>
        <taxon>Metazoa</taxon>
        <taxon>Echinodermata</taxon>
        <taxon>Eleutherozoa</taxon>
        <taxon>Asterozoa</taxon>
        <taxon>Asteroidea</taxon>
        <taxon>Valvatacea</taxon>
        <taxon>Valvatida</taxon>
        <taxon>Asterinidae</taxon>
        <taxon>Patiria</taxon>
    </lineage>
</organism>